<dbReference type="Proteomes" id="UP000275076">
    <property type="component" value="Unassembled WGS sequence"/>
</dbReference>
<dbReference type="InterPro" id="IPR008927">
    <property type="entry name" value="6-PGluconate_DH-like_C_sf"/>
</dbReference>
<dbReference type="PANTHER" id="PTHR30524">
    <property type="entry name" value="MANNITOL-1-PHOSPHATE 5-DEHYDROGENASE"/>
    <property type="match status" value="1"/>
</dbReference>
<accession>A0A3R9P5T7</accession>
<evidence type="ECO:0000313" key="6">
    <source>
        <dbReference type="EMBL" id="RSL31842.1"/>
    </source>
</evidence>
<keyword evidence="7" id="KW-1185">Reference proteome</keyword>
<feature type="domain" description="Mannitol dehydrogenase N-terminal" evidence="4">
    <location>
        <begin position="26"/>
        <end position="260"/>
    </location>
</feature>
<protein>
    <submittedName>
        <fullName evidence="6">Tagaturonate reductase</fullName>
        <ecNumber evidence="6">1.1.1.58</ecNumber>
    </submittedName>
</protein>
<feature type="domain" description="Mannitol dehydrogenase C-terminal" evidence="5">
    <location>
        <begin position="281"/>
        <end position="464"/>
    </location>
</feature>
<dbReference type="RefSeq" id="WP_125557877.1">
    <property type="nucleotide sequence ID" value="NZ_RBVX01000020.1"/>
</dbReference>
<keyword evidence="2" id="KW-0520">NAD</keyword>
<evidence type="ECO:0000259" key="4">
    <source>
        <dbReference type="Pfam" id="PF01232"/>
    </source>
</evidence>
<dbReference type="GO" id="GO:0009026">
    <property type="term" value="F:tagaturonate reductase activity"/>
    <property type="evidence" value="ECO:0007669"/>
    <property type="project" value="UniProtKB-EC"/>
</dbReference>
<name>A0A3R9P5T7_9BACI</name>
<evidence type="ECO:0000256" key="3">
    <source>
        <dbReference type="ARBA" id="ARBA00048615"/>
    </source>
</evidence>
<dbReference type="AlphaFoldDB" id="A0A3R9P5T7"/>
<proteinExistence type="predicted"/>
<evidence type="ECO:0000259" key="5">
    <source>
        <dbReference type="Pfam" id="PF08125"/>
    </source>
</evidence>
<dbReference type="SUPFAM" id="SSF51735">
    <property type="entry name" value="NAD(P)-binding Rossmann-fold domains"/>
    <property type="match status" value="1"/>
</dbReference>
<dbReference type="PANTHER" id="PTHR30524:SF0">
    <property type="entry name" value="ALTRONATE OXIDOREDUCTASE-RELATED"/>
    <property type="match status" value="1"/>
</dbReference>
<dbReference type="InterPro" id="IPR013131">
    <property type="entry name" value="Mannitol_DH_N"/>
</dbReference>
<comment type="catalytic activity">
    <reaction evidence="3">
        <text>D-mannitol 1-phosphate + NAD(+) = beta-D-fructose 6-phosphate + NADH + H(+)</text>
        <dbReference type="Rhea" id="RHEA:19661"/>
        <dbReference type="ChEBI" id="CHEBI:15378"/>
        <dbReference type="ChEBI" id="CHEBI:57540"/>
        <dbReference type="ChEBI" id="CHEBI:57634"/>
        <dbReference type="ChEBI" id="CHEBI:57945"/>
        <dbReference type="ChEBI" id="CHEBI:61381"/>
        <dbReference type="EC" id="1.1.1.17"/>
    </reaction>
</comment>
<dbReference type="GO" id="GO:0019592">
    <property type="term" value="P:mannitol catabolic process"/>
    <property type="evidence" value="ECO:0007669"/>
    <property type="project" value="TreeGrafter"/>
</dbReference>
<dbReference type="InterPro" id="IPR036291">
    <property type="entry name" value="NAD(P)-bd_dom_sf"/>
</dbReference>
<dbReference type="EMBL" id="RBVX01000020">
    <property type="protein sequence ID" value="RSL31842.1"/>
    <property type="molecule type" value="Genomic_DNA"/>
</dbReference>
<dbReference type="SUPFAM" id="SSF48179">
    <property type="entry name" value="6-phosphogluconate dehydrogenase C-terminal domain-like"/>
    <property type="match status" value="1"/>
</dbReference>
<sequence>MERLSYEFMKKNFNDQLQGSEQLPVKVLQVGEGNFMRGFFDWMIDHMHRQGLFNGRIVAVQPTPHGRKLPDLQAQDNAYTVLLRGQLDGQIVDRADIITAISDSINPYEEWEKVVATACEPTLEIFASNTTEAGLTYQKEEWNPNASPLSFPGKVAQLLYERFKAFDGAADKGLIFLPCELVERNGDVLKDIVLQKIEDWSLGETFKAWVLEHNEFCQTLVDRIVTGYPANIEEFQTRLGYEDRLLTVAEPYHLFVIEGGERTSSVLPFQDAGLNVAYAPVQDYAELKIRLLNAPHTMVFALAYLYGKDSVYDSMRNHDIRAFLKGAMDQAIKPVLPYEKEEKSQFAAGVLERFENPYQRHLLTDLGQNAIQKFETRVLPLWKRWENGGVAHYFALALASILVYYQPTEKNQEKVEGRALNRVMPLRESEQTITFMYDCWEQNQLGNITVFELVAQCLDNDDIWQEPIVVDDEQRQWIADYVSDFLEIGAQKTVQQFNAKMKEEVQ</sequence>
<keyword evidence="1 6" id="KW-0560">Oxidoreductase</keyword>
<evidence type="ECO:0000313" key="7">
    <source>
        <dbReference type="Proteomes" id="UP000275076"/>
    </source>
</evidence>
<dbReference type="InterPro" id="IPR013328">
    <property type="entry name" value="6PGD_dom2"/>
</dbReference>
<dbReference type="NCBIfam" id="NF002969">
    <property type="entry name" value="PRK03643.1"/>
    <property type="match status" value="1"/>
</dbReference>
<organism evidence="6 7">
    <name type="scientific">Salibacterium salarium</name>
    <dbReference type="NCBI Taxonomy" id="284579"/>
    <lineage>
        <taxon>Bacteria</taxon>
        <taxon>Bacillati</taxon>
        <taxon>Bacillota</taxon>
        <taxon>Bacilli</taxon>
        <taxon>Bacillales</taxon>
        <taxon>Bacillaceae</taxon>
    </lineage>
</organism>
<dbReference type="GO" id="GO:0005829">
    <property type="term" value="C:cytosol"/>
    <property type="evidence" value="ECO:0007669"/>
    <property type="project" value="TreeGrafter"/>
</dbReference>
<evidence type="ECO:0000256" key="2">
    <source>
        <dbReference type="ARBA" id="ARBA00023027"/>
    </source>
</evidence>
<dbReference type="EC" id="1.1.1.58" evidence="6"/>
<dbReference type="GO" id="GO:0008926">
    <property type="term" value="F:mannitol-1-phosphate 5-dehydrogenase activity"/>
    <property type="evidence" value="ECO:0007669"/>
    <property type="project" value="UniProtKB-EC"/>
</dbReference>
<gene>
    <name evidence="6" type="ORF">D7Z54_18775</name>
</gene>
<dbReference type="Gene3D" id="3.40.50.720">
    <property type="entry name" value="NAD(P)-binding Rossmann-like Domain"/>
    <property type="match status" value="1"/>
</dbReference>
<comment type="caution">
    <text evidence="6">The sequence shown here is derived from an EMBL/GenBank/DDBJ whole genome shotgun (WGS) entry which is preliminary data.</text>
</comment>
<dbReference type="Pfam" id="PF01232">
    <property type="entry name" value="Mannitol_dh"/>
    <property type="match status" value="1"/>
</dbReference>
<dbReference type="OrthoDB" id="9768714at2"/>
<dbReference type="Gene3D" id="1.10.1040.10">
    <property type="entry name" value="N-(1-d-carboxylethyl)-l-norvaline Dehydrogenase, domain 2"/>
    <property type="match status" value="1"/>
</dbReference>
<reference evidence="6 7" key="1">
    <citation type="submission" date="2018-10" db="EMBL/GenBank/DDBJ databases">
        <title>Draft genome sequence of Bacillus salarius IM0101, isolated from a hypersaline soil in Inner Mongolia, China.</title>
        <authorList>
            <person name="Yamprayoonswat W."/>
            <person name="Boonvisut S."/>
            <person name="Jumpathong W."/>
            <person name="Sittihan S."/>
            <person name="Ruangsuj P."/>
            <person name="Wanthongcharoen S."/>
            <person name="Thongpramul N."/>
            <person name="Pimmason S."/>
            <person name="Yu B."/>
            <person name="Yasawong M."/>
        </authorList>
    </citation>
    <scope>NUCLEOTIDE SEQUENCE [LARGE SCALE GENOMIC DNA]</scope>
    <source>
        <strain evidence="6 7">IM0101</strain>
    </source>
</reference>
<evidence type="ECO:0000256" key="1">
    <source>
        <dbReference type="ARBA" id="ARBA00023002"/>
    </source>
</evidence>
<dbReference type="Pfam" id="PF08125">
    <property type="entry name" value="Mannitol_dh_C"/>
    <property type="match status" value="1"/>
</dbReference>
<dbReference type="InterPro" id="IPR013118">
    <property type="entry name" value="Mannitol_DH_C"/>
</dbReference>